<accession>A0ABQ3ZVD6</accession>
<feature type="transmembrane region" description="Helical" evidence="2">
    <location>
        <begin position="464"/>
        <end position="487"/>
    </location>
</feature>
<organism evidence="3 4">
    <name type="scientific">Winogradskya humida</name>
    <dbReference type="NCBI Taxonomy" id="113566"/>
    <lineage>
        <taxon>Bacteria</taxon>
        <taxon>Bacillati</taxon>
        <taxon>Actinomycetota</taxon>
        <taxon>Actinomycetes</taxon>
        <taxon>Micromonosporales</taxon>
        <taxon>Micromonosporaceae</taxon>
        <taxon>Winogradskya</taxon>
    </lineage>
</organism>
<evidence type="ECO:0000313" key="3">
    <source>
        <dbReference type="EMBL" id="GIE22549.1"/>
    </source>
</evidence>
<feature type="transmembrane region" description="Helical" evidence="2">
    <location>
        <begin position="229"/>
        <end position="253"/>
    </location>
</feature>
<feature type="transmembrane region" description="Helical" evidence="2">
    <location>
        <begin position="493"/>
        <end position="513"/>
    </location>
</feature>
<evidence type="ECO:0000256" key="1">
    <source>
        <dbReference type="SAM" id="MobiDB-lite"/>
    </source>
</evidence>
<keyword evidence="2" id="KW-0812">Transmembrane</keyword>
<feature type="region of interest" description="Disordered" evidence="1">
    <location>
        <begin position="49"/>
        <end position="117"/>
    </location>
</feature>
<feature type="transmembrane region" description="Helical" evidence="2">
    <location>
        <begin position="556"/>
        <end position="578"/>
    </location>
</feature>
<feature type="transmembrane region" description="Helical" evidence="2">
    <location>
        <begin position="292"/>
        <end position="314"/>
    </location>
</feature>
<evidence type="ECO:0000313" key="4">
    <source>
        <dbReference type="Proteomes" id="UP000603200"/>
    </source>
</evidence>
<protein>
    <submittedName>
        <fullName evidence="3">Uncharacterized protein</fullName>
    </submittedName>
</protein>
<keyword evidence="4" id="KW-1185">Reference proteome</keyword>
<evidence type="ECO:0000256" key="2">
    <source>
        <dbReference type="SAM" id="Phobius"/>
    </source>
</evidence>
<comment type="caution">
    <text evidence="3">The sequence shown here is derived from an EMBL/GenBank/DDBJ whole genome shotgun (WGS) entry which is preliminary data.</text>
</comment>
<sequence length="584" mass="61481">MNDEAGTETVRIDIGDKTVRIELPDETTRIELPDETPRIVLPDETVRMDVGDRTVRMPAPNTAGAHRTDNSDTQVIRPPIPPQSRRTRRAPAGPARPDGTSAGADKAAGGPPIHTVVLPRISDDPLEELVDRMRPKLARAVDALQVAAALESDGFTDRGAKVEYGFADVFALAVEVYRRLGPPLEQPAAADTPRTWRAGLRVLAHGPLYALPSAVFPAVLGVLGQRSVVLALTLASALGWLYAGTAAFAAYKLLGGNRPRAAARLLRFATVGAPFAGAACGFLVVAVTGGGWGLVVLAMCQLGYQLAGTVLVFYRREGVQALTMVPAVVFGCAYLLAGPALRTPALVTAAAGVTAAYVAALLLTRNRGDVAEASGLPLLRLQLPGLAGVTWYGLCSAALLLHAEAPYLLNRLDIAAAVAPLILAMGFVEWRAEGFRAAAVRITRLSHRPEDFQRAMRVLIARETLLCLAVPAGLGLVLVAGLALTGWLSAPGVVMIAAHVVLGGAYYSAFLLAGFERFGWLCWSMLAALAVHIGIGAALGAAPLLGRTAHPLTDTLLYLGSVVALQGLFLYGLSPFAGQVRHFR</sequence>
<feature type="transmembrane region" description="Helical" evidence="2">
    <location>
        <begin position="520"/>
        <end position="544"/>
    </location>
</feature>
<name>A0ABQ3ZVD6_9ACTN</name>
<feature type="transmembrane region" description="Helical" evidence="2">
    <location>
        <begin position="321"/>
        <end position="337"/>
    </location>
</feature>
<gene>
    <name evidence="3" type="ORF">Ahu01nite_056510</name>
</gene>
<keyword evidence="2" id="KW-1133">Transmembrane helix</keyword>
<feature type="transmembrane region" description="Helical" evidence="2">
    <location>
        <begin position="202"/>
        <end position="223"/>
    </location>
</feature>
<dbReference type="Proteomes" id="UP000603200">
    <property type="component" value="Unassembled WGS sequence"/>
</dbReference>
<proteinExistence type="predicted"/>
<feature type="transmembrane region" description="Helical" evidence="2">
    <location>
        <begin position="343"/>
        <end position="363"/>
    </location>
</feature>
<keyword evidence="2" id="KW-0472">Membrane</keyword>
<reference evidence="3 4" key="1">
    <citation type="submission" date="2021-01" db="EMBL/GenBank/DDBJ databases">
        <title>Whole genome shotgun sequence of Actinoplanes humidus NBRC 14915.</title>
        <authorList>
            <person name="Komaki H."/>
            <person name="Tamura T."/>
        </authorList>
    </citation>
    <scope>NUCLEOTIDE SEQUENCE [LARGE SCALE GENOMIC DNA]</scope>
    <source>
        <strain evidence="3 4">NBRC 14915</strain>
    </source>
</reference>
<dbReference type="EMBL" id="BOMN01000080">
    <property type="protein sequence ID" value="GIE22549.1"/>
    <property type="molecule type" value="Genomic_DNA"/>
</dbReference>
<feature type="transmembrane region" description="Helical" evidence="2">
    <location>
        <begin position="265"/>
        <end position="286"/>
    </location>
</feature>